<proteinExistence type="predicted"/>
<sequence length="56" mass="6732">IINFFKKNGINNWRENIDECIDLLIDEEIRSEFITMVRDFNKAMDQVVCAKKRIQI</sequence>
<name>X1L0Z8_9ZZZZ</name>
<evidence type="ECO:0000313" key="1">
    <source>
        <dbReference type="EMBL" id="GAI12653.1"/>
    </source>
</evidence>
<reference evidence="1" key="1">
    <citation type="journal article" date="2014" name="Front. Microbiol.">
        <title>High frequency of phylogenetically diverse reductive dehalogenase-homologous genes in deep subseafloor sedimentary metagenomes.</title>
        <authorList>
            <person name="Kawai M."/>
            <person name="Futagami T."/>
            <person name="Toyoda A."/>
            <person name="Takaki Y."/>
            <person name="Nishi S."/>
            <person name="Hori S."/>
            <person name="Arai W."/>
            <person name="Tsubouchi T."/>
            <person name="Morono Y."/>
            <person name="Uchiyama I."/>
            <person name="Ito T."/>
            <person name="Fujiyama A."/>
            <person name="Inagaki F."/>
            <person name="Takami H."/>
        </authorList>
    </citation>
    <scope>NUCLEOTIDE SEQUENCE</scope>
    <source>
        <strain evidence="1">Expedition CK06-06</strain>
    </source>
</reference>
<dbReference type="EMBL" id="BARV01010467">
    <property type="protein sequence ID" value="GAI12653.1"/>
    <property type="molecule type" value="Genomic_DNA"/>
</dbReference>
<comment type="caution">
    <text evidence="1">The sequence shown here is derived from an EMBL/GenBank/DDBJ whole genome shotgun (WGS) entry which is preliminary data.</text>
</comment>
<dbReference type="AlphaFoldDB" id="X1L0Z8"/>
<organism evidence="1">
    <name type="scientific">marine sediment metagenome</name>
    <dbReference type="NCBI Taxonomy" id="412755"/>
    <lineage>
        <taxon>unclassified sequences</taxon>
        <taxon>metagenomes</taxon>
        <taxon>ecological metagenomes</taxon>
    </lineage>
</organism>
<feature type="non-terminal residue" evidence="1">
    <location>
        <position position="1"/>
    </location>
</feature>
<protein>
    <submittedName>
        <fullName evidence="1">Uncharacterized protein</fullName>
    </submittedName>
</protein>
<accession>X1L0Z8</accession>
<gene>
    <name evidence="1" type="ORF">S06H3_20245</name>
</gene>